<feature type="chain" id="PRO_5037367034" description="SnoaL-like domain-containing protein" evidence="1">
    <location>
        <begin position="19"/>
        <end position="511"/>
    </location>
</feature>
<proteinExistence type="predicted"/>
<sequence length="511" mass="59389">MKNILAFLITLIAFTSLAQTNTEIYLFDILKKGNKQTLFNKKNISNNNGYDNQPYIIEDSVVLFSSTRNNQTDIAAYNIQQTKLNWITNTKTGSEYSPVRIPDTNDISAIRLDKDGKQLLYRYKYTTGDSKVLLPNLKVGYHTWYTKDIVISSVLEKNGLSLVVSNLKNNTNDTIQKQVGRSLHKIPNSNLISYISKENEVWEIKSLDPITKSTKTIIHTIPKVEDMCWLPNGTILMGKENRIFKFTPKTDSRWSTFYTFMDNEIGNISRMATNSNGNKLTVVSEVSPEHIVQEQVEAYNSRDINAFMATYTEEVSIYTFPNTLRYENKEAMRPYYEKKFKEEVDLNCKIKQRIVYQNKVIDEEYVTYKNKNVKVAPIYEIENGKIAKVTFIKPQENDNDSIEKNAEKIVQQQLDRYNNRDINGFMNTYSKDVKVYDFPNKLLYEGQEKMKKEYSDFFKNTTDLHCEIKNRIVMGNTVIDKEFLTINGKNYSAIAIYEIENNKITKVTFIR</sequence>
<feature type="domain" description="SnoaL-like" evidence="2">
    <location>
        <begin position="292"/>
        <end position="388"/>
    </location>
</feature>
<evidence type="ECO:0000259" key="2">
    <source>
        <dbReference type="Pfam" id="PF12680"/>
    </source>
</evidence>
<dbReference type="SUPFAM" id="SSF54427">
    <property type="entry name" value="NTF2-like"/>
    <property type="match status" value="2"/>
</dbReference>
<dbReference type="Gene3D" id="2.120.10.30">
    <property type="entry name" value="TolB, C-terminal domain"/>
    <property type="match status" value="1"/>
</dbReference>
<feature type="signal peptide" evidence="1">
    <location>
        <begin position="1"/>
        <end position="18"/>
    </location>
</feature>
<gene>
    <name evidence="3" type="ORF">GCM10007384_15380</name>
</gene>
<dbReference type="InterPro" id="IPR032710">
    <property type="entry name" value="NTF2-like_dom_sf"/>
</dbReference>
<evidence type="ECO:0000256" key="1">
    <source>
        <dbReference type="SAM" id="SignalP"/>
    </source>
</evidence>
<comment type="caution">
    <text evidence="3">The sequence shown here is derived from an EMBL/GenBank/DDBJ whole genome shotgun (WGS) entry which is preliminary data.</text>
</comment>
<dbReference type="Pfam" id="PF12680">
    <property type="entry name" value="SnoaL_2"/>
    <property type="match status" value="2"/>
</dbReference>
<organism evidence="3 4">
    <name type="scientific">Aquimarina muelleri</name>
    <dbReference type="NCBI Taxonomy" id="279356"/>
    <lineage>
        <taxon>Bacteria</taxon>
        <taxon>Pseudomonadati</taxon>
        <taxon>Bacteroidota</taxon>
        <taxon>Flavobacteriia</taxon>
        <taxon>Flavobacteriales</taxon>
        <taxon>Flavobacteriaceae</taxon>
        <taxon>Aquimarina</taxon>
    </lineage>
</organism>
<accession>A0A918JV58</accession>
<evidence type="ECO:0000313" key="3">
    <source>
        <dbReference type="EMBL" id="GGX14699.1"/>
    </source>
</evidence>
<keyword evidence="1" id="KW-0732">Signal</keyword>
<dbReference type="EMBL" id="BMWS01000008">
    <property type="protein sequence ID" value="GGX14699.1"/>
    <property type="molecule type" value="Genomic_DNA"/>
</dbReference>
<dbReference type="AlphaFoldDB" id="A0A918JV58"/>
<dbReference type="SUPFAM" id="SSF69304">
    <property type="entry name" value="Tricorn protease N-terminal domain"/>
    <property type="match status" value="1"/>
</dbReference>
<evidence type="ECO:0000313" key="4">
    <source>
        <dbReference type="Proteomes" id="UP000601108"/>
    </source>
</evidence>
<protein>
    <recommendedName>
        <fullName evidence="2">SnoaL-like domain-containing protein</fullName>
    </recommendedName>
</protein>
<dbReference type="InterPro" id="IPR037401">
    <property type="entry name" value="SnoaL-like"/>
</dbReference>
<keyword evidence="4" id="KW-1185">Reference proteome</keyword>
<feature type="domain" description="SnoaL-like" evidence="2">
    <location>
        <begin position="410"/>
        <end position="506"/>
    </location>
</feature>
<name>A0A918JV58_9FLAO</name>
<dbReference type="InterPro" id="IPR011042">
    <property type="entry name" value="6-blade_b-propeller_TolB-like"/>
</dbReference>
<dbReference type="RefSeq" id="WP_081414556.1">
    <property type="nucleotide sequence ID" value="NZ_BMWS01000008.1"/>
</dbReference>
<dbReference type="Proteomes" id="UP000601108">
    <property type="component" value="Unassembled WGS sequence"/>
</dbReference>
<dbReference type="Gene3D" id="3.10.450.50">
    <property type="match status" value="2"/>
</dbReference>
<reference evidence="3 4" key="1">
    <citation type="journal article" date="2014" name="Int. J. Syst. Evol. Microbiol.">
        <title>Complete genome sequence of Corynebacterium casei LMG S-19264T (=DSM 44701T), isolated from a smear-ripened cheese.</title>
        <authorList>
            <consortium name="US DOE Joint Genome Institute (JGI-PGF)"/>
            <person name="Walter F."/>
            <person name="Albersmeier A."/>
            <person name="Kalinowski J."/>
            <person name="Ruckert C."/>
        </authorList>
    </citation>
    <scope>NUCLEOTIDE SEQUENCE [LARGE SCALE GENOMIC DNA]</scope>
    <source>
        <strain evidence="3 4">KCTC 12285</strain>
    </source>
</reference>